<evidence type="ECO:0000313" key="4">
    <source>
        <dbReference type="Proteomes" id="UP001153737"/>
    </source>
</evidence>
<dbReference type="Pfam" id="PF13837">
    <property type="entry name" value="Myb_DNA-bind_4"/>
    <property type="match status" value="1"/>
</dbReference>
<evidence type="ECO:0000259" key="2">
    <source>
        <dbReference type="Pfam" id="PF13837"/>
    </source>
</evidence>
<keyword evidence="4" id="KW-1185">Reference proteome</keyword>
<reference evidence="3" key="2">
    <citation type="submission" date="2022-10" db="EMBL/GenBank/DDBJ databases">
        <authorList>
            <consortium name="ENA_rothamsted_submissions"/>
            <consortium name="culmorum"/>
            <person name="King R."/>
        </authorList>
    </citation>
    <scope>NUCLEOTIDE SEQUENCE</scope>
</reference>
<dbReference type="InterPro" id="IPR044822">
    <property type="entry name" value="Myb_DNA-bind_4"/>
</dbReference>
<feature type="compositionally biased region" description="Basic and acidic residues" evidence="1">
    <location>
        <begin position="258"/>
        <end position="269"/>
    </location>
</feature>
<dbReference type="PANTHER" id="PTHR47595:SF1">
    <property type="entry name" value="MYB_SANT-LIKE DNA-BINDING DOMAIN-CONTAINING PROTEIN"/>
    <property type="match status" value="1"/>
</dbReference>
<name>A0A9N9SHM6_PHACE</name>
<dbReference type="Gene3D" id="1.10.10.60">
    <property type="entry name" value="Homeodomain-like"/>
    <property type="match status" value="1"/>
</dbReference>
<proteinExistence type="predicted"/>
<organism evidence="3 4">
    <name type="scientific">Phaedon cochleariae</name>
    <name type="common">Mustard beetle</name>
    <dbReference type="NCBI Taxonomy" id="80249"/>
    <lineage>
        <taxon>Eukaryota</taxon>
        <taxon>Metazoa</taxon>
        <taxon>Ecdysozoa</taxon>
        <taxon>Arthropoda</taxon>
        <taxon>Hexapoda</taxon>
        <taxon>Insecta</taxon>
        <taxon>Pterygota</taxon>
        <taxon>Neoptera</taxon>
        <taxon>Endopterygota</taxon>
        <taxon>Coleoptera</taxon>
        <taxon>Polyphaga</taxon>
        <taxon>Cucujiformia</taxon>
        <taxon>Chrysomeloidea</taxon>
        <taxon>Chrysomelidae</taxon>
        <taxon>Chrysomelinae</taxon>
        <taxon>Chrysomelini</taxon>
        <taxon>Phaedon</taxon>
    </lineage>
</organism>
<sequence>MDIINCGYCQRGLGTINEIIANDVPAGHMCFSKYQSVSIDRENKMYGVDEKDQLKDPVKNVSSTISRAHESSAIKNADSRPGTSFVSCSYSQSLSTQSMKMANTLLTSRINETDNNNQSWTDASVKSPIHAYKHNIDKFSSPLYNKEKVWDKISGEINQHGIKFTGKKCDEKWRNLKKVYDKVIQNKRKTGSGPIHWPYFDEFHDIYFRDPRYNPIATVSSSGTLKRCVETISMDSETNSERFSPGEKKRKRAVSSYDIDKNKQKRHEERMTLKREMFEWFKNNYTKPKESPSEDILHSDEDSP</sequence>
<protein>
    <recommendedName>
        <fullName evidence="2">Myb/SANT-like DNA-binding domain-containing protein</fullName>
    </recommendedName>
</protein>
<reference evidence="3" key="1">
    <citation type="submission" date="2022-01" db="EMBL/GenBank/DDBJ databases">
        <authorList>
            <person name="King R."/>
        </authorList>
    </citation>
    <scope>NUCLEOTIDE SEQUENCE</scope>
</reference>
<dbReference type="AlphaFoldDB" id="A0A9N9SHM6"/>
<accession>A0A9N9SHM6</accession>
<dbReference type="OrthoDB" id="8189860at2759"/>
<feature type="compositionally biased region" description="Basic and acidic residues" evidence="1">
    <location>
        <begin position="287"/>
        <end position="304"/>
    </location>
</feature>
<dbReference type="EMBL" id="OU896709">
    <property type="protein sequence ID" value="CAG9820045.1"/>
    <property type="molecule type" value="Genomic_DNA"/>
</dbReference>
<feature type="region of interest" description="Disordered" evidence="1">
    <location>
        <begin position="284"/>
        <end position="304"/>
    </location>
</feature>
<feature type="region of interest" description="Disordered" evidence="1">
    <location>
        <begin position="236"/>
        <end position="269"/>
    </location>
</feature>
<gene>
    <name evidence="3" type="ORF">PHAECO_LOCUS6942</name>
</gene>
<feature type="domain" description="Myb/SANT-like DNA-binding" evidence="2">
    <location>
        <begin position="118"/>
        <end position="206"/>
    </location>
</feature>
<evidence type="ECO:0000256" key="1">
    <source>
        <dbReference type="SAM" id="MobiDB-lite"/>
    </source>
</evidence>
<dbReference type="PANTHER" id="PTHR47595">
    <property type="entry name" value="HEAT SHOCK 70 KDA PROTEIN 14"/>
    <property type="match status" value="1"/>
</dbReference>
<dbReference type="Proteomes" id="UP001153737">
    <property type="component" value="Chromosome 3"/>
</dbReference>
<evidence type="ECO:0000313" key="3">
    <source>
        <dbReference type="EMBL" id="CAG9820045.1"/>
    </source>
</evidence>